<keyword evidence="5 11" id="KW-0378">Hydrolase</keyword>
<accession>A0A286G0R1</accession>
<dbReference type="EC" id="2.3.2.2" evidence="11"/>
<reference evidence="14" key="1">
    <citation type="submission" date="2017-09" db="EMBL/GenBank/DDBJ databases">
        <authorList>
            <person name="Varghese N."/>
            <person name="Submissions S."/>
        </authorList>
    </citation>
    <scope>NUCLEOTIDE SEQUENCE [LARGE SCALE GENOMIC DNA]</scope>
    <source>
        <strain evidence="14">DSM 29961</strain>
    </source>
</reference>
<dbReference type="EC" id="3.4.19.13" evidence="11"/>
<feature type="chain" id="PRO_5012448264" description="Glutathione hydrolase proenzyme" evidence="12">
    <location>
        <begin position="20"/>
        <end position="602"/>
    </location>
</feature>
<evidence type="ECO:0000256" key="2">
    <source>
        <dbReference type="ARBA" id="ARBA00001089"/>
    </source>
</evidence>
<evidence type="ECO:0000256" key="10">
    <source>
        <dbReference type="PIRSR" id="PIRSR600101-2"/>
    </source>
</evidence>
<dbReference type="GO" id="GO:0036374">
    <property type="term" value="F:glutathione hydrolase activity"/>
    <property type="evidence" value="ECO:0007669"/>
    <property type="project" value="UniProtKB-UniRule"/>
</dbReference>
<dbReference type="PRINTS" id="PR01210">
    <property type="entry name" value="GGTRANSPTASE"/>
</dbReference>
<comment type="PTM">
    <text evidence="11">Cleaved by autocatalysis into a large and a small subunit.</text>
</comment>
<dbReference type="InterPro" id="IPR043138">
    <property type="entry name" value="GGT_lsub"/>
</dbReference>
<comment type="catalytic activity">
    <reaction evidence="2 11">
        <text>glutathione + H2O = L-cysteinylglycine + L-glutamate</text>
        <dbReference type="Rhea" id="RHEA:28807"/>
        <dbReference type="ChEBI" id="CHEBI:15377"/>
        <dbReference type="ChEBI" id="CHEBI:29985"/>
        <dbReference type="ChEBI" id="CHEBI:57925"/>
        <dbReference type="ChEBI" id="CHEBI:61694"/>
        <dbReference type="EC" id="3.4.19.13"/>
    </reaction>
</comment>
<dbReference type="NCBIfam" id="TIGR00066">
    <property type="entry name" value="g_glut_trans"/>
    <property type="match status" value="1"/>
</dbReference>
<dbReference type="InterPro" id="IPR043137">
    <property type="entry name" value="GGT_ssub_C"/>
</dbReference>
<feature type="binding site" evidence="10">
    <location>
        <begin position="430"/>
        <end position="432"/>
    </location>
    <ligand>
        <name>L-glutamate</name>
        <dbReference type="ChEBI" id="CHEBI:29985"/>
    </ligand>
</feature>
<dbReference type="PANTHER" id="PTHR43199">
    <property type="entry name" value="GLUTATHIONE HYDROLASE"/>
    <property type="match status" value="1"/>
</dbReference>
<proteinExistence type="inferred from homology"/>
<dbReference type="Gene3D" id="1.10.246.130">
    <property type="match status" value="1"/>
</dbReference>
<comment type="similarity">
    <text evidence="3 11">Belongs to the gamma-glutamyltransferase family.</text>
</comment>
<dbReference type="GO" id="GO:0006750">
    <property type="term" value="P:glutathione biosynthetic process"/>
    <property type="evidence" value="ECO:0007669"/>
    <property type="project" value="UniProtKB-KW"/>
</dbReference>
<keyword evidence="4 11" id="KW-0808">Transferase</keyword>
<dbReference type="PROSITE" id="PS00462">
    <property type="entry name" value="G_GLU_TRANSPEPTIDASE"/>
    <property type="match status" value="1"/>
</dbReference>
<dbReference type="RefSeq" id="WP_097126541.1">
    <property type="nucleotide sequence ID" value="NZ_OCNH01000002.1"/>
</dbReference>
<dbReference type="InterPro" id="IPR051792">
    <property type="entry name" value="GGT_bact"/>
</dbReference>
<protein>
    <recommendedName>
        <fullName evidence="11">Glutathione hydrolase proenzyme</fullName>
        <ecNumber evidence="11">2.3.2.2</ecNumber>
        <ecNumber evidence="11">3.4.19.13</ecNumber>
    </recommendedName>
    <component>
        <recommendedName>
            <fullName evidence="11">Glutathione hydrolase large chain</fullName>
        </recommendedName>
    </component>
    <component>
        <recommendedName>
            <fullName evidence="11">Glutathione hydrolase small chain</fullName>
        </recommendedName>
    </component>
</protein>
<evidence type="ECO:0000256" key="6">
    <source>
        <dbReference type="ARBA" id="ARBA00023145"/>
    </source>
</evidence>
<evidence type="ECO:0000256" key="5">
    <source>
        <dbReference type="ARBA" id="ARBA00022801"/>
    </source>
</evidence>
<evidence type="ECO:0000256" key="9">
    <source>
        <dbReference type="PIRSR" id="PIRSR600101-1"/>
    </source>
</evidence>
<dbReference type="Proteomes" id="UP000219452">
    <property type="component" value="Unassembled WGS sequence"/>
</dbReference>
<dbReference type="GO" id="GO:0006751">
    <property type="term" value="P:glutathione catabolic process"/>
    <property type="evidence" value="ECO:0007669"/>
    <property type="project" value="UniProtKB-UniRule"/>
</dbReference>
<evidence type="ECO:0000256" key="4">
    <source>
        <dbReference type="ARBA" id="ARBA00022679"/>
    </source>
</evidence>
<keyword evidence="7 11" id="KW-0012">Acyltransferase</keyword>
<feature type="active site" description="Nucleophile" evidence="9">
    <location>
        <position position="412"/>
    </location>
</feature>
<keyword evidence="14" id="KW-1185">Reference proteome</keyword>
<dbReference type="OrthoDB" id="9781342at2"/>
<evidence type="ECO:0000256" key="12">
    <source>
        <dbReference type="SAM" id="SignalP"/>
    </source>
</evidence>
<keyword evidence="12" id="KW-0732">Signal</keyword>
<feature type="binding site" evidence="10">
    <location>
        <position position="454"/>
    </location>
    <ligand>
        <name>L-glutamate</name>
        <dbReference type="ChEBI" id="CHEBI:29985"/>
    </ligand>
</feature>
<dbReference type="InterPro" id="IPR055262">
    <property type="entry name" value="GGT_CS"/>
</dbReference>
<evidence type="ECO:0000313" key="13">
    <source>
        <dbReference type="EMBL" id="SOD89058.1"/>
    </source>
</evidence>
<dbReference type="SUPFAM" id="SSF56235">
    <property type="entry name" value="N-terminal nucleophile aminohydrolases (Ntn hydrolases)"/>
    <property type="match status" value="1"/>
</dbReference>
<dbReference type="EMBL" id="OCNH01000002">
    <property type="protein sequence ID" value="SOD89058.1"/>
    <property type="molecule type" value="Genomic_DNA"/>
</dbReference>
<gene>
    <name evidence="13" type="ORF">SAMN06269250_2936</name>
</gene>
<dbReference type="PANTHER" id="PTHR43199:SF1">
    <property type="entry name" value="GLUTATHIONE HYDROLASE PROENZYME"/>
    <property type="match status" value="1"/>
</dbReference>
<evidence type="ECO:0000256" key="7">
    <source>
        <dbReference type="ARBA" id="ARBA00023315"/>
    </source>
</evidence>
<feature type="binding site" evidence="10">
    <location>
        <position position="505"/>
    </location>
    <ligand>
        <name>L-glutamate</name>
        <dbReference type="ChEBI" id="CHEBI:29985"/>
    </ligand>
</feature>
<evidence type="ECO:0000256" key="1">
    <source>
        <dbReference type="ARBA" id="ARBA00001049"/>
    </source>
</evidence>
<comment type="catalytic activity">
    <reaction evidence="1 11">
        <text>an S-substituted glutathione + H2O = an S-substituted L-cysteinylglycine + L-glutamate</text>
        <dbReference type="Rhea" id="RHEA:59468"/>
        <dbReference type="ChEBI" id="CHEBI:15377"/>
        <dbReference type="ChEBI" id="CHEBI:29985"/>
        <dbReference type="ChEBI" id="CHEBI:90779"/>
        <dbReference type="ChEBI" id="CHEBI:143103"/>
        <dbReference type="EC" id="3.4.19.13"/>
    </reaction>
</comment>
<keyword evidence="6 11" id="KW-0865">Zymogen</keyword>
<sequence length="602" mass="65648">MSIRLVPYYCLLGFALAVASCKTQSPTTTTADTKVKQSQGVYQYRDEDPTIKPFFSDRVGVTGRNGMVASAHPEASQVGLAILKAGGNAVDAAVAVQFALAVVYPGAGNIGGGGFMVYRDNAGKAYSLDYREKAPGRATQNMYLDSLGNVRPGLSISGHLASGVPGSVDGMVEAHKRFGKLTWAQVLQPAIDLASKGFPLTERDALGLSRIKTDLNTINPGKVYFLKSAVPTDTVSWHKGDLLIQTDLAKTLQRIQAQGRAGFYEGETARLLAEEMVRGKGLITEEDLKNYHSIWRDPILAAYKNYNVITMPPTSSGGIALVQMMRFTEPYPLRKWGWNRDSTVQVMIEAERRVYADRAKFLGDPDFVKVPATQLMSPEYLRTRWTDFSWAKATDSRAVRGGTIPGYESLETTHFSVVDKEGNAVSITTTLNGGYGSRVVIGGAGFFMNNEMDDFSIKPGSPNMYGLIGNQANAIAPHKRMLSSMTPTILEKDGKLFMVVGTPGGSTIMTSVYQTILNVIEHGMTMQQSVNALKFHHQWLPDKTIFENGAFSSTTIETLKSRGYILEQLSNTLGRMDCVLVRPDGSYEGASDPRADNTARGY</sequence>
<comment type="catalytic activity">
    <reaction evidence="8 11">
        <text>an N-terminal (5-L-glutamyl)-[peptide] + an alpha-amino acid = 5-L-glutamyl amino acid + an N-terminal L-alpha-aminoacyl-[peptide]</text>
        <dbReference type="Rhea" id="RHEA:23904"/>
        <dbReference type="Rhea" id="RHEA-COMP:9780"/>
        <dbReference type="Rhea" id="RHEA-COMP:9795"/>
        <dbReference type="ChEBI" id="CHEBI:77644"/>
        <dbReference type="ChEBI" id="CHEBI:78597"/>
        <dbReference type="ChEBI" id="CHEBI:78599"/>
        <dbReference type="ChEBI" id="CHEBI:78608"/>
        <dbReference type="EC" id="2.3.2.2"/>
    </reaction>
</comment>
<comment type="subunit">
    <text evidence="11">This enzyme consists of two polypeptide chains, which are synthesized in precursor form from a single polypeptide.</text>
</comment>
<dbReference type="InterPro" id="IPR029055">
    <property type="entry name" value="Ntn_hydrolases_N"/>
</dbReference>
<dbReference type="UniPathway" id="UPA00204"/>
<dbReference type="InterPro" id="IPR000101">
    <property type="entry name" value="GGT_peptidase"/>
</dbReference>
<organism evidence="13 14">
    <name type="scientific">Spirosoma fluviale</name>
    <dbReference type="NCBI Taxonomy" id="1597977"/>
    <lineage>
        <taxon>Bacteria</taxon>
        <taxon>Pseudomonadati</taxon>
        <taxon>Bacteroidota</taxon>
        <taxon>Cytophagia</taxon>
        <taxon>Cytophagales</taxon>
        <taxon>Cytophagaceae</taxon>
        <taxon>Spirosoma</taxon>
    </lineage>
</organism>
<feature type="binding site" evidence="10">
    <location>
        <begin position="483"/>
        <end position="484"/>
    </location>
    <ligand>
        <name>L-glutamate</name>
        <dbReference type="ChEBI" id="CHEBI:29985"/>
    </ligand>
</feature>
<keyword evidence="11" id="KW-0317">Glutathione biosynthesis</keyword>
<dbReference type="PROSITE" id="PS51257">
    <property type="entry name" value="PROKAR_LIPOPROTEIN"/>
    <property type="match status" value="1"/>
</dbReference>
<evidence type="ECO:0000256" key="8">
    <source>
        <dbReference type="ARBA" id="ARBA00047417"/>
    </source>
</evidence>
<dbReference type="AlphaFoldDB" id="A0A286G0R1"/>
<dbReference type="GO" id="GO:0103068">
    <property type="term" value="F:leukotriene C4 gamma-glutamyl transferase activity"/>
    <property type="evidence" value="ECO:0007669"/>
    <property type="project" value="UniProtKB-EC"/>
</dbReference>
<dbReference type="Gene3D" id="3.60.20.40">
    <property type="match status" value="1"/>
</dbReference>
<comment type="pathway">
    <text evidence="11">Sulfur metabolism; glutathione metabolism.</text>
</comment>
<evidence type="ECO:0000256" key="11">
    <source>
        <dbReference type="RuleBase" id="RU368036"/>
    </source>
</evidence>
<evidence type="ECO:0000256" key="3">
    <source>
        <dbReference type="ARBA" id="ARBA00009381"/>
    </source>
</evidence>
<dbReference type="Pfam" id="PF01019">
    <property type="entry name" value="G_glu_transpept"/>
    <property type="match status" value="1"/>
</dbReference>
<feature type="binding site" evidence="10">
    <location>
        <position position="131"/>
    </location>
    <ligand>
        <name>L-glutamate</name>
        <dbReference type="ChEBI" id="CHEBI:29985"/>
    </ligand>
</feature>
<feature type="signal peptide" evidence="12">
    <location>
        <begin position="1"/>
        <end position="19"/>
    </location>
</feature>
<name>A0A286G0R1_9BACT</name>
<evidence type="ECO:0000313" key="14">
    <source>
        <dbReference type="Proteomes" id="UP000219452"/>
    </source>
</evidence>